<reference evidence="2" key="1">
    <citation type="journal article" date="2014" name="Int. J. Syst. Evol. Microbiol.">
        <title>Complete genome sequence of Corynebacterium casei LMG S-19264T (=DSM 44701T), isolated from a smear-ripened cheese.</title>
        <authorList>
            <consortium name="US DOE Joint Genome Institute (JGI-PGF)"/>
            <person name="Walter F."/>
            <person name="Albersmeier A."/>
            <person name="Kalinowski J."/>
            <person name="Ruckert C."/>
        </authorList>
    </citation>
    <scope>NUCLEOTIDE SEQUENCE</scope>
    <source>
        <strain evidence="2">CGMCC 1.12919</strain>
    </source>
</reference>
<proteinExistence type="predicted"/>
<gene>
    <name evidence="2" type="ORF">GCM10010994_07470</name>
</gene>
<evidence type="ECO:0000313" key="3">
    <source>
        <dbReference type="Proteomes" id="UP000637002"/>
    </source>
</evidence>
<organism evidence="2 3">
    <name type="scientific">Chelatococcus reniformis</name>
    <dbReference type="NCBI Taxonomy" id="1494448"/>
    <lineage>
        <taxon>Bacteria</taxon>
        <taxon>Pseudomonadati</taxon>
        <taxon>Pseudomonadota</taxon>
        <taxon>Alphaproteobacteria</taxon>
        <taxon>Hyphomicrobiales</taxon>
        <taxon>Chelatococcaceae</taxon>
        <taxon>Chelatococcus</taxon>
    </lineage>
</organism>
<dbReference type="EMBL" id="BMGG01000001">
    <property type="protein sequence ID" value="GGC50828.1"/>
    <property type="molecule type" value="Genomic_DNA"/>
</dbReference>
<evidence type="ECO:0000313" key="2">
    <source>
        <dbReference type="EMBL" id="GGC50828.1"/>
    </source>
</evidence>
<dbReference type="AlphaFoldDB" id="A0A916TY55"/>
<evidence type="ECO:0000256" key="1">
    <source>
        <dbReference type="SAM" id="MobiDB-lite"/>
    </source>
</evidence>
<dbReference type="Proteomes" id="UP000637002">
    <property type="component" value="Unassembled WGS sequence"/>
</dbReference>
<reference evidence="2" key="2">
    <citation type="submission" date="2020-09" db="EMBL/GenBank/DDBJ databases">
        <authorList>
            <person name="Sun Q."/>
            <person name="Zhou Y."/>
        </authorList>
    </citation>
    <scope>NUCLEOTIDE SEQUENCE</scope>
    <source>
        <strain evidence="2">CGMCC 1.12919</strain>
    </source>
</reference>
<keyword evidence="3" id="KW-1185">Reference proteome</keyword>
<accession>A0A916TY55</accession>
<name>A0A916TY55_9HYPH</name>
<protein>
    <submittedName>
        <fullName evidence="2">Uncharacterized protein</fullName>
    </submittedName>
</protein>
<sequence length="78" mass="8174">MIPRRGTPDLGRDHAHGSDLERDGRSKPILGRMAHVRIGSTSDLRGASYPASLVAMPIGWSLKAAALIAANAMRGAGI</sequence>
<comment type="caution">
    <text evidence="2">The sequence shown here is derived from an EMBL/GenBank/DDBJ whole genome shotgun (WGS) entry which is preliminary data.</text>
</comment>
<feature type="region of interest" description="Disordered" evidence="1">
    <location>
        <begin position="1"/>
        <end position="26"/>
    </location>
</feature>